<evidence type="ECO:0000313" key="1">
    <source>
        <dbReference type="Proteomes" id="UP000887565"/>
    </source>
</evidence>
<organism evidence="1 2">
    <name type="scientific">Romanomermis culicivorax</name>
    <name type="common">Nematode worm</name>
    <dbReference type="NCBI Taxonomy" id="13658"/>
    <lineage>
        <taxon>Eukaryota</taxon>
        <taxon>Metazoa</taxon>
        <taxon>Ecdysozoa</taxon>
        <taxon>Nematoda</taxon>
        <taxon>Enoplea</taxon>
        <taxon>Dorylaimia</taxon>
        <taxon>Mermithida</taxon>
        <taxon>Mermithoidea</taxon>
        <taxon>Mermithidae</taxon>
        <taxon>Romanomermis</taxon>
    </lineage>
</organism>
<name>A0A915KCN5_ROMCU</name>
<reference evidence="2" key="1">
    <citation type="submission" date="2022-11" db="UniProtKB">
        <authorList>
            <consortium name="WormBaseParasite"/>
        </authorList>
    </citation>
    <scope>IDENTIFICATION</scope>
</reference>
<sequence>MMCRHLAPPIFLVDPRNPLQQVDSRYVTKRSSHSISFEKWTSMGWAGIFSRPLMGPVEHGLKNSYCRARLHSDPCPSLV</sequence>
<keyword evidence="1" id="KW-1185">Reference proteome</keyword>
<dbReference type="Proteomes" id="UP000887565">
    <property type="component" value="Unplaced"/>
</dbReference>
<protein>
    <submittedName>
        <fullName evidence="2">Uncharacterized protein</fullName>
    </submittedName>
</protein>
<proteinExistence type="predicted"/>
<dbReference type="WBParaSite" id="nRc.2.0.1.t35856-RA">
    <property type="protein sequence ID" value="nRc.2.0.1.t35856-RA"/>
    <property type="gene ID" value="nRc.2.0.1.g35856"/>
</dbReference>
<accession>A0A915KCN5</accession>
<evidence type="ECO:0000313" key="2">
    <source>
        <dbReference type="WBParaSite" id="nRc.2.0.1.t35856-RA"/>
    </source>
</evidence>
<dbReference type="AlphaFoldDB" id="A0A915KCN5"/>